<feature type="compositionally biased region" description="Low complexity" evidence="4">
    <location>
        <begin position="20"/>
        <end position="36"/>
    </location>
</feature>
<feature type="compositionally biased region" description="Pro residues" evidence="4">
    <location>
        <begin position="37"/>
        <end position="53"/>
    </location>
</feature>
<dbReference type="AlphaFoldDB" id="A0AA88UJI7"/>
<proteinExistence type="inferred from homology"/>
<comment type="similarity">
    <text evidence="1">Belongs to the PPR family. P subfamily.</text>
</comment>
<evidence type="ECO:0000256" key="1">
    <source>
        <dbReference type="ARBA" id="ARBA00007626"/>
    </source>
</evidence>
<feature type="compositionally biased region" description="Low complexity" evidence="4">
    <location>
        <begin position="661"/>
        <end position="691"/>
    </location>
</feature>
<dbReference type="PANTHER" id="PTHR47447">
    <property type="entry name" value="OS03G0856100 PROTEIN"/>
    <property type="match status" value="1"/>
</dbReference>
<evidence type="ECO:0008006" key="7">
    <source>
        <dbReference type="Google" id="ProtNLM"/>
    </source>
</evidence>
<sequence>MRNPQLLILGSSIFIPPHRPSTTPTATSRPSLHAPTTKPPPPPPSTSSSPPRPPLLSTVRWDLAFHRPHRLRYYAVLASNLASEGKFQDFLMLAESVIVSGVRPSQFVELLRIELASAGIVRVLREGKPWSVIELLIGAEKLGIDSVKLFEGSAMAALARECRRIAKCGGMEELVGIIETLAGFHFTVKDLMDPYEIIKVCVNKGNPDAAIRFACSFPETQKLFCFIIQEFGKKRDLVSALTVFQASQQNQGYPNMYAYRTIIDVCGLCDDYSESRSIYEELCIQMVTPNLYVFNSLMNVNAHDLRYTLHVYKNMQSCCLARRIDLAQDIYGEVQHLESTGFLKLDLFTYSTIIKVFADGKMWEMAIKIKEDMLEAGVTPNMVTWSSLMSACANAGLIEQAIKLFEEMLLAGCQPNSLCCNILLHACVEARQYDRAFRLFQSWKGGAFPQAFSDVYCGKPDTNVPSTKIRFSPTASTYNTLLKACGTDYRRARVLMDEMRAVGLSPNHISWSILIDVCGGSGNVKGAMQVEARLVVLAVLRMIKENYTPGNPVKDDMLIILGVQEVGASAVQHELNVKDAIIKLLRSDLGLKVLLAGPSMAIKKENPSYSNLEDLQGSALPTQLESPTWRPAVLERLKVTRESLSHWLRKRSGKPRTDTGNQTSSTPESPPSASTSPSNSAPQPTLDSSSRNPPPTNPSQS</sequence>
<evidence type="ECO:0000256" key="4">
    <source>
        <dbReference type="SAM" id="MobiDB-lite"/>
    </source>
</evidence>
<feature type="region of interest" description="Disordered" evidence="4">
    <location>
        <begin position="646"/>
        <end position="701"/>
    </location>
</feature>
<reference evidence="5" key="1">
    <citation type="submission" date="2022-12" db="EMBL/GenBank/DDBJ databases">
        <title>Draft genome assemblies for two species of Escallonia (Escalloniales).</title>
        <authorList>
            <person name="Chanderbali A."/>
            <person name="Dervinis C."/>
            <person name="Anghel I."/>
            <person name="Soltis D."/>
            <person name="Soltis P."/>
            <person name="Zapata F."/>
        </authorList>
    </citation>
    <scope>NUCLEOTIDE SEQUENCE</scope>
    <source>
        <strain evidence="5">UCBG92.1500</strain>
        <tissue evidence="5">Leaf</tissue>
    </source>
</reference>
<feature type="region of interest" description="Disordered" evidence="4">
    <location>
        <begin position="14"/>
        <end position="53"/>
    </location>
</feature>
<dbReference type="InterPro" id="IPR002885">
    <property type="entry name" value="PPR_rpt"/>
</dbReference>
<name>A0AA88UJI7_9ASTE</name>
<accession>A0AA88UJI7</accession>
<gene>
    <name evidence="5" type="ORF">RJ640_007248</name>
</gene>
<keyword evidence="2" id="KW-0677">Repeat</keyword>
<dbReference type="NCBIfam" id="TIGR00756">
    <property type="entry name" value="PPR"/>
    <property type="match status" value="3"/>
</dbReference>
<dbReference type="Proteomes" id="UP001187471">
    <property type="component" value="Unassembled WGS sequence"/>
</dbReference>
<evidence type="ECO:0000313" key="5">
    <source>
        <dbReference type="EMBL" id="KAK2977612.1"/>
    </source>
</evidence>
<dbReference type="InterPro" id="IPR011990">
    <property type="entry name" value="TPR-like_helical_dom_sf"/>
</dbReference>
<feature type="compositionally biased region" description="Pro residues" evidence="4">
    <location>
        <begin position="692"/>
        <end position="701"/>
    </location>
</feature>
<protein>
    <recommendedName>
        <fullName evidence="7">Pentatricopeptide repeat-containing protein</fullName>
    </recommendedName>
</protein>
<dbReference type="PROSITE" id="PS51375">
    <property type="entry name" value="PPR"/>
    <property type="match status" value="2"/>
</dbReference>
<dbReference type="Gene3D" id="1.25.40.10">
    <property type="entry name" value="Tetratricopeptide repeat domain"/>
    <property type="match status" value="2"/>
</dbReference>
<comment type="caution">
    <text evidence="5">The sequence shown here is derived from an EMBL/GenBank/DDBJ whole genome shotgun (WGS) entry which is preliminary data.</text>
</comment>
<evidence type="ECO:0000256" key="3">
    <source>
        <dbReference type="PROSITE-ProRule" id="PRU00708"/>
    </source>
</evidence>
<feature type="repeat" description="PPR" evidence="3">
    <location>
        <begin position="346"/>
        <end position="380"/>
    </location>
</feature>
<keyword evidence="6" id="KW-1185">Reference proteome</keyword>
<dbReference type="Pfam" id="PF13812">
    <property type="entry name" value="PPR_3"/>
    <property type="match status" value="1"/>
</dbReference>
<dbReference type="Pfam" id="PF13041">
    <property type="entry name" value="PPR_2"/>
    <property type="match status" value="1"/>
</dbReference>
<dbReference type="EMBL" id="JAVXUO010001972">
    <property type="protein sequence ID" value="KAK2977612.1"/>
    <property type="molecule type" value="Genomic_DNA"/>
</dbReference>
<dbReference type="Pfam" id="PF01535">
    <property type="entry name" value="PPR"/>
    <property type="match status" value="1"/>
</dbReference>
<organism evidence="5 6">
    <name type="scientific">Escallonia rubra</name>
    <dbReference type="NCBI Taxonomy" id="112253"/>
    <lineage>
        <taxon>Eukaryota</taxon>
        <taxon>Viridiplantae</taxon>
        <taxon>Streptophyta</taxon>
        <taxon>Embryophyta</taxon>
        <taxon>Tracheophyta</taxon>
        <taxon>Spermatophyta</taxon>
        <taxon>Magnoliopsida</taxon>
        <taxon>eudicotyledons</taxon>
        <taxon>Gunneridae</taxon>
        <taxon>Pentapetalae</taxon>
        <taxon>asterids</taxon>
        <taxon>campanulids</taxon>
        <taxon>Escalloniales</taxon>
        <taxon>Escalloniaceae</taxon>
        <taxon>Escallonia</taxon>
    </lineage>
</organism>
<feature type="repeat" description="PPR" evidence="3">
    <location>
        <begin position="381"/>
        <end position="415"/>
    </location>
</feature>
<evidence type="ECO:0000313" key="6">
    <source>
        <dbReference type="Proteomes" id="UP001187471"/>
    </source>
</evidence>
<dbReference type="PANTHER" id="PTHR47447:SF28">
    <property type="entry name" value="PENTACOTRIPEPTIDE-REPEAT REGION OF PRORP DOMAIN-CONTAINING PROTEIN"/>
    <property type="match status" value="1"/>
</dbReference>
<evidence type="ECO:0000256" key="2">
    <source>
        <dbReference type="ARBA" id="ARBA00022737"/>
    </source>
</evidence>